<reference evidence="1" key="1">
    <citation type="submission" date="2019-08" db="EMBL/GenBank/DDBJ databases">
        <authorList>
            <person name="Kucharzyk K."/>
            <person name="Murdoch R.W."/>
            <person name="Higgins S."/>
            <person name="Loffler F."/>
        </authorList>
    </citation>
    <scope>NUCLEOTIDE SEQUENCE</scope>
</reference>
<accession>A0A645EWK1</accession>
<proteinExistence type="predicted"/>
<sequence length="108" mass="12582">MTFDYIKEQKDFEHTFKFISDMFDKNAFSSCINLSENKYKSDIIMYLYDSISCGVAKCVELLVPEKIASIKQSLDKLKQSGEFLRTRTGGKRNTEERIEMVIKTIKEC</sequence>
<evidence type="ECO:0000313" key="1">
    <source>
        <dbReference type="EMBL" id="MPN06411.1"/>
    </source>
</evidence>
<dbReference type="AlphaFoldDB" id="A0A645EWK1"/>
<protein>
    <submittedName>
        <fullName evidence="1">Uncharacterized protein</fullName>
    </submittedName>
</protein>
<comment type="caution">
    <text evidence="1">The sequence shown here is derived from an EMBL/GenBank/DDBJ whole genome shotgun (WGS) entry which is preliminary data.</text>
</comment>
<dbReference type="EMBL" id="VSSQ01052313">
    <property type="protein sequence ID" value="MPN06411.1"/>
    <property type="molecule type" value="Genomic_DNA"/>
</dbReference>
<organism evidence="1">
    <name type="scientific">bioreactor metagenome</name>
    <dbReference type="NCBI Taxonomy" id="1076179"/>
    <lineage>
        <taxon>unclassified sequences</taxon>
        <taxon>metagenomes</taxon>
        <taxon>ecological metagenomes</taxon>
    </lineage>
</organism>
<gene>
    <name evidence="1" type="ORF">SDC9_153667</name>
</gene>
<name>A0A645EWK1_9ZZZZ</name>